<dbReference type="AlphaFoldDB" id="A0A291DCT8"/>
<dbReference type="RefSeq" id="WP_096740590.1">
    <property type="nucleotide sequence ID" value="NZ_CP023510.1"/>
</dbReference>
<proteinExistence type="predicted"/>
<reference evidence="3" key="1">
    <citation type="submission" date="2017-09" db="EMBL/GenBank/DDBJ databases">
        <title>FDA dAtabase for Regulatory Grade micrObial Sequences (FDA-ARGOS): Supporting development and validation of Infectious Disease Dx tests.</title>
        <authorList>
            <person name="Minogue T."/>
            <person name="Wolcott M."/>
            <person name="Wasieloski L."/>
            <person name="Aguilar W."/>
            <person name="Moore D."/>
            <person name="Tallon L."/>
            <person name="Sadzewicz L."/>
            <person name="Ott S."/>
            <person name="Zhao X."/>
            <person name="Nagaraj S."/>
            <person name="Vavikolanu K."/>
            <person name="Aluvathingal J."/>
            <person name="Nadendla S."/>
            <person name="Sichtig H."/>
        </authorList>
    </citation>
    <scope>NUCLEOTIDE SEQUENCE [LARGE SCALE GENOMIC DNA]</scope>
    <source>
        <strain evidence="3">FDAARGOS_369</strain>
    </source>
</reference>
<accession>A0A291DCT8</accession>
<gene>
    <name evidence="2" type="ORF">CO690_00425</name>
</gene>
<feature type="domain" description="Schlafen AlbA-2" evidence="1">
    <location>
        <begin position="31"/>
        <end position="146"/>
    </location>
</feature>
<dbReference type="Proteomes" id="UP000218628">
    <property type="component" value="Chromosome"/>
</dbReference>
<evidence type="ECO:0000259" key="1">
    <source>
        <dbReference type="Pfam" id="PF04326"/>
    </source>
</evidence>
<sequence length="438" mass="48692">MFTPIHRALGLEPGNLTLELIEKAIEEGLEETSDLDWKKELYNPKKPTWFEEASKDIAAMANSGGGWIVFGVGEDGTNNGASSINPIQWSATDEQRILKAAYSKIGPPVVGLDFFKIPCGENPDEEYIVLMHVPDSADAPHFARKGDDAFVAPQRNGPHTVFMTDRDIERGFRERFQRGVEQEKTLQGYFEQAADALCSYEANPEQGVFLAIAAVPVTPSSSPDSAGRNACMRYTTPGIYPYFMASQRGNYPNEGKTYTNFTFIWTQGERVKGMRRWVIRNLPQTTAGKYRKYLHDDGTLLGAYQLGGVYNKSAPSDQYPVGERNHCMSRDIEGALIDFFSLLREHAQERRVFGGFRIRVGLVGDTNRPILVRTSEGVTGNLMPESYSEPINRFQPVSTFIDPLAPIEDVLPPLRALALDIVNQGGIQNLQVIAGEES</sequence>
<organism evidence="2 3">
    <name type="scientific">Rothia mucilaginosa</name>
    <dbReference type="NCBI Taxonomy" id="43675"/>
    <lineage>
        <taxon>Bacteria</taxon>
        <taxon>Bacillati</taxon>
        <taxon>Actinomycetota</taxon>
        <taxon>Actinomycetes</taxon>
        <taxon>Micrococcales</taxon>
        <taxon>Micrococcaceae</taxon>
        <taxon>Rothia</taxon>
    </lineage>
</organism>
<dbReference type="InterPro" id="IPR038461">
    <property type="entry name" value="Schlafen_AlbA_2_dom_sf"/>
</dbReference>
<name>A0A291DCT8_9MICC</name>
<evidence type="ECO:0000313" key="3">
    <source>
        <dbReference type="Proteomes" id="UP000218628"/>
    </source>
</evidence>
<dbReference type="EMBL" id="CP023510">
    <property type="protein sequence ID" value="ATF62213.1"/>
    <property type="molecule type" value="Genomic_DNA"/>
</dbReference>
<dbReference type="Gene3D" id="3.30.950.30">
    <property type="entry name" value="Schlafen, AAA domain"/>
    <property type="match status" value="1"/>
</dbReference>
<dbReference type="Pfam" id="PF04326">
    <property type="entry name" value="SLFN_AlbA_2"/>
    <property type="match status" value="1"/>
</dbReference>
<evidence type="ECO:0000313" key="2">
    <source>
        <dbReference type="EMBL" id="ATF62213.1"/>
    </source>
</evidence>
<protein>
    <submittedName>
        <fullName evidence="2">AAA family ATPase</fullName>
    </submittedName>
</protein>
<dbReference type="InterPro" id="IPR007421">
    <property type="entry name" value="Schlafen_AlbA_2_dom"/>
</dbReference>